<keyword evidence="7" id="KW-1185">Reference proteome</keyword>
<accession>A0A419SA65</accession>
<feature type="transmembrane region" description="Helical" evidence="5">
    <location>
        <begin position="168"/>
        <end position="186"/>
    </location>
</feature>
<keyword evidence="4 5" id="KW-0472">Membrane</keyword>
<feature type="transmembrane region" description="Helical" evidence="5">
    <location>
        <begin position="198"/>
        <end position="218"/>
    </location>
</feature>
<sequence>MNPDFIVVCLFCLSFLYASVGHGGASGYIAVFSLAGVSVPVYRPLVLLLNIVVSASAFLQFKKAGYFKWKLIIPFLITSIPCAFVGAKFPLKGEVYNILLGLALVFPIARLLQLGPTEKKQSKELPLISGLIFGAVLGFAAGLLNIGGGIFLSPVLILMGWASSKQSAAASAFFILCNSIAGLISIKSQSFFVAENSWIWFFVAVSGGFLGAYFGSNLYRQKTVRYVLASVMAVACAKLLFF</sequence>
<dbReference type="PANTHER" id="PTHR43701">
    <property type="entry name" value="MEMBRANE TRANSPORTER PROTEIN MJ0441-RELATED"/>
    <property type="match status" value="1"/>
</dbReference>
<feature type="transmembrane region" description="Helical" evidence="5">
    <location>
        <begin position="71"/>
        <end position="89"/>
    </location>
</feature>
<dbReference type="Proteomes" id="UP000283433">
    <property type="component" value="Unassembled WGS sequence"/>
</dbReference>
<gene>
    <name evidence="6" type="ORF">BCY91_15355</name>
</gene>
<keyword evidence="5" id="KW-1003">Cell membrane</keyword>
<organism evidence="6 7">
    <name type="scientific">Pelobium manganitolerans</name>
    <dbReference type="NCBI Taxonomy" id="1842495"/>
    <lineage>
        <taxon>Bacteria</taxon>
        <taxon>Pseudomonadati</taxon>
        <taxon>Bacteroidota</taxon>
        <taxon>Sphingobacteriia</taxon>
        <taxon>Sphingobacteriales</taxon>
        <taxon>Sphingobacteriaceae</taxon>
        <taxon>Pelobium</taxon>
    </lineage>
</organism>
<comment type="caution">
    <text evidence="6">The sequence shown here is derived from an EMBL/GenBank/DDBJ whole genome shotgun (WGS) entry which is preliminary data.</text>
</comment>
<keyword evidence="3 5" id="KW-1133">Transmembrane helix</keyword>
<dbReference type="InterPro" id="IPR051598">
    <property type="entry name" value="TSUP/Inactive_protease-like"/>
</dbReference>
<evidence type="ECO:0000256" key="2">
    <source>
        <dbReference type="ARBA" id="ARBA00022692"/>
    </source>
</evidence>
<evidence type="ECO:0000256" key="5">
    <source>
        <dbReference type="RuleBase" id="RU363041"/>
    </source>
</evidence>
<dbReference type="Pfam" id="PF01925">
    <property type="entry name" value="TauE"/>
    <property type="match status" value="1"/>
</dbReference>
<evidence type="ECO:0000313" key="7">
    <source>
        <dbReference type="Proteomes" id="UP000283433"/>
    </source>
</evidence>
<dbReference type="GO" id="GO:0005886">
    <property type="term" value="C:plasma membrane"/>
    <property type="evidence" value="ECO:0007669"/>
    <property type="project" value="UniProtKB-SubCell"/>
</dbReference>
<dbReference type="InterPro" id="IPR002781">
    <property type="entry name" value="TM_pro_TauE-like"/>
</dbReference>
<dbReference type="EMBL" id="MBTA01000004">
    <property type="protein sequence ID" value="RKD18705.1"/>
    <property type="molecule type" value="Genomic_DNA"/>
</dbReference>
<feature type="transmembrane region" description="Helical" evidence="5">
    <location>
        <begin position="41"/>
        <end position="59"/>
    </location>
</feature>
<evidence type="ECO:0000256" key="1">
    <source>
        <dbReference type="ARBA" id="ARBA00004141"/>
    </source>
</evidence>
<dbReference type="AlphaFoldDB" id="A0A419SA65"/>
<comment type="subcellular location">
    <subcellularLocation>
        <location evidence="5">Cell membrane</location>
        <topology evidence="5">Multi-pass membrane protein</topology>
    </subcellularLocation>
    <subcellularLocation>
        <location evidence="1">Membrane</location>
        <topology evidence="1">Multi-pass membrane protein</topology>
    </subcellularLocation>
</comment>
<evidence type="ECO:0000313" key="6">
    <source>
        <dbReference type="EMBL" id="RKD18705.1"/>
    </source>
</evidence>
<name>A0A419SA65_9SPHI</name>
<evidence type="ECO:0000256" key="4">
    <source>
        <dbReference type="ARBA" id="ARBA00023136"/>
    </source>
</evidence>
<evidence type="ECO:0000256" key="3">
    <source>
        <dbReference type="ARBA" id="ARBA00022989"/>
    </source>
</evidence>
<feature type="transmembrane region" description="Helical" evidence="5">
    <location>
        <begin position="132"/>
        <end position="162"/>
    </location>
</feature>
<reference evidence="6 7" key="1">
    <citation type="submission" date="2016-07" db="EMBL/GenBank/DDBJ databases">
        <title>Genome of Pelobium manganitolerans.</title>
        <authorList>
            <person name="Wu S."/>
            <person name="Wang G."/>
        </authorList>
    </citation>
    <scope>NUCLEOTIDE SEQUENCE [LARGE SCALE GENOMIC DNA]</scope>
    <source>
        <strain evidence="6 7">YS-25</strain>
    </source>
</reference>
<keyword evidence="2 5" id="KW-0812">Transmembrane</keyword>
<protein>
    <recommendedName>
        <fullName evidence="5">Probable membrane transporter protein</fullName>
    </recommendedName>
</protein>
<feature type="transmembrane region" description="Helical" evidence="5">
    <location>
        <begin position="95"/>
        <end position="112"/>
    </location>
</feature>
<comment type="similarity">
    <text evidence="5">Belongs to the 4-toluene sulfonate uptake permease (TSUP) (TC 2.A.102) family.</text>
</comment>
<dbReference type="PANTHER" id="PTHR43701:SF5">
    <property type="entry name" value="MEMBRANE TRANSPORTER PROTEIN-RELATED"/>
    <property type="match status" value="1"/>
</dbReference>
<proteinExistence type="inferred from homology"/>